<evidence type="ECO:0000256" key="10">
    <source>
        <dbReference type="ARBA" id="ARBA00022692"/>
    </source>
</evidence>
<evidence type="ECO:0000256" key="16">
    <source>
        <dbReference type="ARBA" id="ARBA00032853"/>
    </source>
</evidence>
<dbReference type="GO" id="GO:0051073">
    <property type="term" value="F:adenosylcobinamide-GDP ribazoletransferase activity"/>
    <property type="evidence" value="ECO:0007669"/>
    <property type="project" value="UniProtKB-EC"/>
</dbReference>
<feature type="transmembrane region" description="Helical" evidence="19">
    <location>
        <begin position="111"/>
        <end position="134"/>
    </location>
</feature>
<evidence type="ECO:0000256" key="17">
    <source>
        <dbReference type="ARBA" id="ARBA00048623"/>
    </source>
</evidence>
<keyword evidence="21" id="KW-1185">Reference proteome</keyword>
<accession>A0ABS7RVI8</accession>
<evidence type="ECO:0000256" key="19">
    <source>
        <dbReference type="HAMAP-Rule" id="MF_00719"/>
    </source>
</evidence>
<keyword evidence="10 19" id="KW-0812">Transmembrane</keyword>
<keyword evidence="8 19" id="KW-0169">Cobalamin biosynthesis</keyword>
<dbReference type="EMBL" id="JADMNK010000004">
    <property type="protein sequence ID" value="MBZ0058333.1"/>
    <property type="molecule type" value="Genomic_DNA"/>
</dbReference>
<dbReference type="PANTHER" id="PTHR34148:SF1">
    <property type="entry name" value="ADENOSYLCOBINAMIDE-GDP RIBAZOLETRANSFERASE"/>
    <property type="match status" value="1"/>
</dbReference>
<feature type="transmembrane region" description="Helical" evidence="19">
    <location>
        <begin position="186"/>
        <end position="219"/>
    </location>
</feature>
<organism evidence="20 21">
    <name type="scientific">Leclercia barmai</name>
    <dbReference type="NCBI Taxonomy" id="2785629"/>
    <lineage>
        <taxon>Bacteria</taxon>
        <taxon>Pseudomonadati</taxon>
        <taxon>Pseudomonadota</taxon>
        <taxon>Gammaproteobacteria</taxon>
        <taxon>Enterobacterales</taxon>
        <taxon>Enterobacteriaceae</taxon>
        <taxon>Leclercia</taxon>
    </lineage>
</organism>
<proteinExistence type="inferred from homology"/>
<evidence type="ECO:0000256" key="11">
    <source>
        <dbReference type="ARBA" id="ARBA00022842"/>
    </source>
</evidence>
<evidence type="ECO:0000256" key="7">
    <source>
        <dbReference type="ARBA" id="ARBA00022475"/>
    </source>
</evidence>
<sequence>MNLAMLWATLRLMSRIPVPEKWSDGVEFRQLARGVPWFVLIGAIIGVLAGLVAVVVNQTGGGIYIAAAAYVLALVLLTGGFHLDGLADTCDGIFSARTRERMLEIMKDSRLGTFGGLALVFSILIKVCAVFTLAQLPLKEWFSLLVCAPIAGRAVLVLGMYGQRYAREGEGMGSLYIGQVGLRKTALTLLAGAIAVGLIAGIHGLAAILVTYVVSYALVHSIRRRLGGQTGDTLGALAETAEMVFLLALLWV</sequence>
<comment type="similarity">
    <text evidence="4 19">Belongs to the CobS family.</text>
</comment>
<comment type="pathway">
    <text evidence="3 19">Cofactor biosynthesis; adenosylcobalamin biosynthesis; adenosylcobalamin from cob(II)yrinate a,c-diamide: step 7/7.</text>
</comment>
<dbReference type="EC" id="2.7.8.26" evidence="5 19"/>
<comment type="catalytic activity">
    <reaction evidence="17 19">
        <text>alpha-ribazole + adenosylcob(III)inamide-GDP = adenosylcob(III)alamin + GMP + H(+)</text>
        <dbReference type="Rhea" id="RHEA:16049"/>
        <dbReference type="ChEBI" id="CHEBI:10329"/>
        <dbReference type="ChEBI" id="CHEBI:15378"/>
        <dbReference type="ChEBI" id="CHEBI:18408"/>
        <dbReference type="ChEBI" id="CHEBI:58115"/>
        <dbReference type="ChEBI" id="CHEBI:60487"/>
        <dbReference type="EC" id="2.7.8.26"/>
    </reaction>
</comment>
<keyword evidence="9 19" id="KW-0808">Transferase</keyword>
<dbReference type="InterPro" id="IPR003805">
    <property type="entry name" value="CobS"/>
</dbReference>
<comment type="catalytic activity">
    <reaction evidence="18 19">
        <text>alpha-ribazole 5'-phosphate + adenosylcob(III)inamide-GDP = adenosylcob(III)alamin 5'-phosphate + GMP + H(+)</text>
        <dbReference type="Rhea" id="RHEA:23560"/>
        <dbReference type="ChEBI" id="CHEBI:15378"/>
        <dbReference type="ChEBI" id="CHEBI:57918"/>
        <dbReference type="ChEBI" id="CHEBI:58115"/>
        <dbReference type="ChEBI" id="CHEBI:60487"/>
        <dbReference type="ChEBI" id="CHEBI:60493"/>
        <dbReference type="EC" id="2.7.8.26"/>
    </reaction>
</comment>
<evidence type="ECO:0000256" key="6">
    <source>
        <dbReference type="ARBA" id="ARBA00015850"/>
    </source>
</evidence>
<evidence type="ECO:0000256" key="3">
    <source>
        <dbReference type="ARBA" id="ARBA00004663"/>
    </source>
</evidence>
<protein>
    <recommendedName>
        <fullName evidence="6 19">Adenosylcobinamide-GDP ribazoletransferase</fullName>
        <ecNumber evidence="5 19">2.7.8.26</ecNumber>
    </recommendedName>
    <alternativeName>
        <fullName evidence="16 19">Cobalamin synthase</fullName>
    </alternativeName>
    <alternativeName>
        <fullName evidence="15 19">Cobalamin-5'-phosphate synthase</fullName>
    </alternativeName>
</protein>
<dbReference type="NCBIfam" id="TIGR00317">
    <property type="entry name" value="cobS"/>
    <property type="match status" value="1"/>
</dbReference>
<evidence type="ECO:0000256" key="15">
    <source>
        <dbReference type="ARBA" id="ARBA00032605"/>
    </source>
</evidence>
<evidence type="ECO:0000313" key="20">
    <source>
        <dbReference type="EMBL" id="MBZ0058333.1"/>
    </source>
</evidence>
<dbReference type="Pfam" id="PF02654">
    <property type="entry name" value="CobS"/>
    <property type="match status" value="1"/>
</dbReference>
<comment type="caution">
    <text evidence="20">The sequence shown here is derived from an EMBL/GenBank/DDBJ whole genome shotgun (WGS) entry which is preliminary data.</text>
</comment>
<feature type="transmembrane region" description="Helical" evidence="19">
    <location>
        <begin position="63"/>
        <end position="83"/>
    </location>
</feature>
<evidence type="ECO:0000256" key="14">
    <source>
        <dbReference type="ARBA" id="ARBA00025228"/>
    </source>
</evidence>
<evidence type="ECO:0000256" key="5">
    <source>
        <dbReference type="ARBA" id="ARBA00013200"/>
    </source>
</evidence>
<keyword evidence="7 19" id="KW-1003">Cell membrane</keyword>
<evidence type="ECO:0000256" key="18">
    <source>
        <dbReference type="ARBA" id="ARBA00049504"/>
    </source>
</evidence>
<dbReference type="HAMAP" id="MF_00719">
    <property type="entry name" value="CobS"/>
    <property type="match status" value="1"/>
</dbReference>
<evidence type="ECO:0000313" key="21">
    <source>
        <dbReference type="Proteomes" id="UP000706580"/>
    </source>
</evidence>
<reference evidence="20 21" key="1">
    <citation type="submission" date="2020-11" db="EMBL/GenBank/DDBJ databases">
        <title>Draft Genome of Enterobacter sp. strain EMC7.</title>
        <authorList>
            <person name="Barman P."/>
            <person name="Sinha S."/>
            <person name="Sen S."/>
            <person name="Chakraborty R."/>
        </authorList>
    </citation>
    <scope>NUCLEOTIDE SEQUENCE [LARGE SCALE GENOMIC DNA]</scope>
    <source>
        <strain evidence="20 21">EMC7</strain>
    </source>
</reference>
<dbReference type="Proteomes" id="UP000706580">
    <property type="component" value="Unassembled WGS sequence"/>
</dbReference>
<evidence type="ECO:0000256" key="13">
    <source>
        <dbReference type="ARBA" id="ARBA00023136"/>
    </source>
</evidence>
<comment type="function">
    <text evidence="14 19">Joins adenosylcobinamide-GDP and alpha-ribazole to generate adenosylcobalamin (Ado-cobalamin). Also synthesizes adenosylcobalamin 5'-phosphate from adenosylcobinamide-GDP and alpha-ribazole 5'-phosphate.</text>
</comment>
<feature type="transmembrane region" description="Helical" evidence="19">
    <location>
        <begin position="141"/>
        <end position="166"/>
    </location>
</feature>
<keyword evidence="13 19" id="KW-0472">Membrane</keyword>
<evidence type="ECO:0000256" key="4">
    <source>
        <dbReference type="ARBA" id="ARBA00010561"/>
    </source>
</evidence>
<dbReference type="PANTHER" id="PTHR34148">
    <property type="entry name" value="ADENOSYLCOBINAMIDE-GDP RIBAZOLETRANSFERASE"/>
    <property type="match status" value="1"/>
</dbReference>
<comment type="subcellular location">
    <subcellularLocation>
        <location evidence="2 19">Cell membrane</location>
        <topology evidence="2 19">Multi-pass membrane protein</topology>
    </subcellularLocation>
</comment>
<evidence type="ECO:0000256" key="2">
    <source>
        <dbReference type="ARBA" id="ARBA00004651"/>
    </source>
</evidence>
<evidence type="ECO:0000256" key="9">
    <source>
        <dbReference type="ARBA" id="ARBA00022679"/>
    </source>
</evidence>
<evidence type="ECO:0000256" key="8">
    <source>
        <dbReference type="ARBA" id="ARBA00022573"/>
    </source>
</evidence>
<keyword evidence="11 19" id="KW-0460">Magnesium</keyword>
<gene>
    <name evidence="19 20" type="primary">cobS</name>
    <name evidence="20" type="ORF">ITX56_11030</name>
</gene>
<comment type="cofactor">
    <cofactor evidence="1 19">
        <name>Mg(2+)</name>
        <dbReference type="ChEBI" id="CHEBI:18420"/>
    </cofactor>
</comment>
<evidence type="ECO:0000256" key="1">
    <source>
        <dbReference type="ARBA" id="ARBA00001946"/>
    </source>
</evidence>
<evidence type="ECO:0000256" key="12">
    <source>
        <dbReference type="ARBA" id="ARBA00022989"/>
    </source>
</evidence>
<name>A0ABS7RVI8_9ENTR</name>
<keyword evidence="12 19" id="KW-1133">Transmembrane helix</keyword>
<feature type="transmembrane region" description="Helical" evidence="19">
    <location>
        <begin position="34"/>
        <end position="56"/>
    </location>
</feature>
<dbReference type="RefSeq" id="WP_223074628.1">
    <property type="nucleotide sequence ID" value="NZ_JADMNK010000004.1"/>
</dbReference>